<organism evidence="2 3">
    <name type="scientific">Flammeovirga aprica JL-4</name>
    <dbReference type="NCBI Taxonomy" id="694437"/>
    <lineage>
        <taxon>Bacteria</taxon>
        <taxon>Pseudomonadati</taxon>
        <taxon>Bacteroidota</taxon>
        <taxon>Cytophagia</taxon>
        <taxon>Cytophagales</taxon>
        <taxon>Flammeovirgaceae</taxon>
        <taxon>Flammeovirga</taxon>
    </lineage>
</organism>
<evidence type="ECO:0000313" key="2">
    <source>
        <dbReference type="EMBL" id="NME72135.1"/>
    </source>
</evidence>
<evidence type="ECO:0000313" key="3">
    <source>
        <dbReference type="Proteomes" id="UP000576082"/>
    </source>
</evidence>
<name>A0A7X9S0F8_9BACT</name>
<proteinExistence type="predicted"/>
<dbReference type="AlphaFoldDB" id="A0A7X9S0F8"/>
<dbReference type="EMBL" id="JABANE010000137">
    <property type="protein sequence ID" value="NME72135.1"/>
    <property type="molecule type" value="Genomic_DNA"/>
</dbReference>
<dbReference type="Proteomes" id="UP000576082">
    <property type="component" value="Unassembled WGS sequence"/>
</dbReference>
<evidence type="ECO:0000256" key="1">
    <source>
        <dbReference type="SAM" id="MobiDB-lite"/>
    </source>
</evidence>
<accession>A0A7X9S0F8</accession>
<gene>
    <name evidence="2" type="ORF">HHU12_29510</name>
</gene>
<reference evidence="2 3" key="1">
    <citation type="submission" date="2020-04" db="EMBL/GenBank/DDBJ databases">
        <title>Flammeovirga sp. SR4, a novel species isolated from seawater.</title>
        <authorList>
            <person name="Wang X."/>
        </authorList>
    </citation>
    <scope>NUCLEOTIDE SEQUENCE [LARGE SCALE GENOMIC DNA]</scope>
    <source>
        <strain evidence="2 3">ATCC 23126</strain>
    </source>
</reference>
<sequence>MRKRKNYPGEQREVGTKDYSLILGNLMNYRNQLMRENDEQRMGFIFSKIAEKLKELGCLRASNTVKNRVGRRKLGLYQDITQKKKEEVIEITNKYWHEAKERHEAAKEKNKKAAKKSSSTVTI</sequence>
<protein>
    <submittedName>
        <fullName evidence="2">Uncharacterized protein</fullName>
    </submittedName>
</protein>
<dbReference type="RefSeq" id="WP_169660329.1">
    <property type="nucleotide sequence ID" value="NZ_JABANE010000137.1"/>
</dbReference>
<feature type="region of interest" description="Disordered" evidence="1">
    <location>
        <begin position="101"/>
        <end position="123"/>
    </location>
</feature>
<keyword evidence="3" id="KW-1185">Reference proteome</keyword>
<comment type="caution">
    <text evidence="2">The sequence shown here is derived from an EMBL/GenBank/DDBJ whole genome shotgun (WGS) entry which is preliminary data.</text>
</comment>